<dbReference type="WBParaSite" id="maker-uti_cns_0005686-snap-gene-0.6-mRNA-1">
    <property type="protein sequence ID" value="maker-uti_cns_0005686-snap-gene-0.6-mRNA-1"/>
    <property type="gene ID" value="maker-uti_cns_0005686-snap-gene-0.6"/>
</dbReference>
<keyword evidence="8" id="KW-1185">Reference proteome</keyword>
<comment type="domain">
    <text evidence="5">The HXXXXD motif is essential for acyltransferase activity and may constitute the binding site for the phosphate moiety of the glycerol-3-phosphate.</text>
</comment>
<dbReference type="Proteomes" id="UP000095280">
    <property type="component" value="Unplaced"/>
</dbReference>
<dbReference type="PANTHER" id="PTHR10434:SF11">
    <property type="entry name" value="1-ACYL-SN-GLYCEROL-3-PHOSPHATE ACYLTRANSFERASE"/>
    <property type="match status" value="1"/>
</dbReference>
<dbReference type="NCBIfam" id="TIGR00530">
    <property type="entry name" value="AGP_acyltrn"/>
    <property type="match status" value="1"/>
</dbReference>
<evidence type="ECO:0000313" key="9">
    <source>
        <dbReference type="WBParaSite" id="maker-uti_cns_0005686-snap-gene-0.6-mRNA-1"/>
    </source>
</evidence>
<evidence type="ECO:0000259" key="7">
    <source>
        <dbReference type="SMART" id="SM00563"/>
    </source>
</evidence>
<feature type="transmembrane region" description="Helical" evidence="6">
    <location>
        <begin position="38"/>
        <end position="58"/>
    </location>
</feature>
<proteinExistence type="inferred from homology"/>
<keyword evidence="4 5" id="KW-0012">Acyltransferase</keyword>
<dbReference type="EC" id="2.3.1.51" evidence="5"/>
<feature type="transmembrane region" description="Helical" evidence="6">
    <location>
        <begin position="6"/>
        <end position="26"/>
    </location>
</feature>
<dbReference type="STRING" id="282301.A0A1I8HF76"/>
<keyword evidence="6" id="KW-0472">Membrane</keyword>
<keyword evidence="5" id="KW-0443">Lipid metabolism</keyword>
<keyword evidence="5" id="KW-0594">Phospholipid biosynthesis</keyword>
<dbReference type="PANTHER" id="PTHR10434">
    <property type="entry name" value="1-ACYL-SN-GLYCEROL-3-PHOSPHATE ACYLTRANSFERASE"/>
    <property type="match status" value="1"/>
</dbReference>
<sequence>MYIILQYLGACLFIFITFFFVIIPMLPNAWQYRTKMSVYYMLLLIYGFITTVLALATPRQLSNYKYPMATLAFTRWLYGLRYRVNNLARLRQLQGSYVLVSNHQSSIDLMGVGLLWPYQCTIVAKKSLMFAGWFGLAAWLCGCVFVSRGRQSAQAEMRRLAARMARQDDTVRVWIFPEGTRVSGADLGDFKKGAFHLAVQAQVPVVPIVFSNYSSFYSKRSGLFQQGEVEATVLEPLPTAGLTEADVADLTKRVRDAMSAEYSRLSAASDCKAD</sequence>
<dbReference type="OrthoDB" id="202234at2759"/>
<dbReference type="GO" id="GO:0006654">
    <property type="term" value="P:phosphatidic acid biosynthetic process"/>
    <property type="evidence" value="ECO:0007669"/>
    <property type="project" value="TreeGrafter"/>
</dbReference>
<dbReference type="InterPro" id="IPR002123">
    <property type="entry name" value="Plipid/glycerol_acylTrfase"/>
</dbReference>
<evidence type="ECO:0000256" key="6">
    <source>
        <dbReference type="SAM" id="Phobius"/>
    </source>
</evidence>
<dbReference type="GO" id="GO:0003841">
    <property type="term" value="F:1-acylglycerol-3-phosphate O-acyltransferase activity"/>
    <property type="evidence" value="ECO:0007669"/>
    <property type="project" value="UniProtKB-UniRule"/>
</dbReference>
<evidence type="ECO:0000256" key="5">
    <source>
        <dbReference type="RuleBase" id="RU361267"/>
    </source>
</evidence>
<dbReference type="Pfam" id="PF01553">
    <property type="entry name" value="Acyltransferase"/>
    <property type="match status" value="1"/>
</dbReference>
<name>A0A1I8HF76_9PLAT</name>
<dbReference type="SUPFAM" id="SSF69593">
    <property type="entry name" value="Glycerol-3-phosphate (1)-acyltransferase"/>
    <property type="match status" value="1"/>
</dbReference>
<comment type="catalytic activity">
    <reaction evidence="5">
        <text>a 1-acyl-sn-glycero-3-phosphate + an acyl-CoA = a 1,2-diacyl-sn-glycero-3-phosphate + CoA</text>
        <dbReference type="Rhea" id="RHEA:19709"/>
        <dbReference type="ChEBI" id="CHEBI:57287"/>
        <dbReference type="ChEBI" id="CHEBI:57970"/>
        <dbReference type="ChEBI" id="CHEBI:58342"/>
        <dbReference type="ChEBI" id="CHEBI:58608"/>
        <dbReference type="EC" id="2.3.1.51"/>
    </reaction>
</comment>
<evidence type="ECO:0000256" key="3">
    <source>
        <dbReference type="ARBA" id="ARBA00022679"/>
    </source>
</evidence>
<protein>
    <recommendedName>
        <fullName evidence="5">1-acyl-sn-glycerol-3-phosphate acyltransferase</fullName>
        <ecNumber evidence="5">2.3.1.51</ecNumber>
    </recommendedName>
</protein>
<evidence type="ECO:0000256" key="4">
    <source>
        <dbReference type="ARBA" id="ARBA00023315"/>
    </source>
</evidence>
<organism evidence="8 9">
    <name type="scientific">Macrostomum lignano</name>
    <dbReference type="NCBI Taxonomy" id="282301"/>
    <lineage>
        <taxon>Eukaryota</taxon>
        <taxon>Metazoa</taxon>
        <taxon>Spiralia</taxon>
        <taxon>Lophotrochozoa</taxon>
        <taxon>Platyhelminthes</taxon>
        <taxon>Rhabditophora</taxon>
        <taxon>Macrostomorpha</taxon>
        <taxon>Macrostomida</taxon>
        <taxon>Macrostomidae</taxon>
        <taxon>Macrostomum</taxon>
    </lineage>
</organism>
<keyword evidence="3 5" id="KW-0808">Transferase</keyword>
<comment type="similarity">
    <text evidence="2 5">Belongs to the 1-acyl-sn-glycerol-3-phosphate acyltransferase family.</text>
</comment>
<keyword evidence="5" id="KW-1208">Phospholipid metabolism</keyword>
<dbReference type="InterPro" id="IPR004552">
    <property type="entry name" value="AGP_acyltrans"/>
</dbReference>
<dbReference type="SMART" id="SM00563">
    <property type="entry name" value="PlsC"/>
    <property type="match status" value="1"/>
</dbReference>
<accession>A0A1I8HF76</accession>
<keyword evidence="6" id="KW-0812">Transmembrane</keyword>
<evidence type="ECO:0000256" key="2">
    <source>
        <dbReference type="ARBA" id="ARBA00008655"/>
    </source>
</evidence>
<evidence type="ECO:0000256" key="1">
    <source>
        <dbReference type="ARBA" id="ARBA00004728"/>
    </source>
</evidence>
<dbReference type="CDD" id="cd07989">
    <property type="entry name" value="LPLAT_AGPAT-like"/>
    <property type="match status" value="1"/>
</dbReference>
<evidence type="ECO:0000313" key="8">
    <source>
        <dbReference type="Proteomes" id="UP000095280"/>
    </source>
</evidence>
<evidence type="ECO:0000313" key="10">
    <source>
        <dbReference type="WBParaSite" id="maker-uti_cns_0009524-snap-gene-0.4-mRNA-1"/>
    </source>
</evidence>
<dbReference type="GO" id="GO:0005783">
    <property type="term" value="C:endoplasmic reticulum"/>
    <property type="evidence" value="ECO:0007669"/>
    <property type="project" value="TreeGrafter"/>
</dbReference>
<dbReference type="WBParaSite" id="maker-uti_cns_0009524-snap-gene-0.4-mRNA-1">
    <property type="protein sequence ID" value="maker-uti_cns_0009524-snap-gene-0.4-mRNA-1"/>
    <property type="gene ID" value="maker-uti_cns_0009524-snap-gene-0.4"/>
</dbReference>
<feature type="transmembrane region" description="Helical" evidence="6">
    <location>
        <begin position="130"/>
        <end position="149"/>
    </location>
</feature>
<comment type="pathway">
    <text evidence="1">Phospholipid metabolism; CDP-diacylglycerol biosynthesis; CDP-diacylglycerol from sn-glycerol 3-phosphate: step 2/3.</text>
</comment>
<dbReference type="GO" id="GO:0016020">
    <property type="term" value="C:membrane"/>
    <property type="evidence" value="ECO:0007669"/>
    <property type="project" value="InterPro"/>
</dbReference>
<keyword evidence="6" id="KW-1133">Transmembrane helix</keyword>
<feature type="domain" description="Phospholipid/glycerol acyltransferase" evidence="7">
    <location>
        <begin position="97"/>
        <end position="213"/>
    </location>
</feature>
<keyword evidence="5" id="KW-0444">Lipid biosynthesis</keyword>
<dbReference type="AlphaFoldDB" id="A0A1I8HF76"/>
<reference evidence="9 10" key="1">
    <citation type="submission" date="2016-11" db="UniProtKB">
        <authorList>
            <consortium name="WormBaseParasite"/>
        </authorList>
    </citation>
    <scope>IDENTIFICATION</scope>
</reference>